<dbReference type="RefSeq" id="XP_044316702.1">
    <property type="nucleotide sequence ID" value="XM_044460767.1"/>
</dbReference>
<dbReference type="EnsemblMetazoa" id="XM_044460765.1">
    <property type="protein sequence ID" value="XP_044316700.1"/>
    <property type="gene ID" value="LOC108037356"/>
</dbReference>
<dbReference type="PROSITE" id="PS51910">
    <property type="entry name" value="GH18_2"/>
    <property type="match status" value="4"/>
</dbReference>
<evidence type="ECO:0000313" key="13">
    <source>
        <dbReference type="Proteomes" id="UP001652680"/>
    </source>
</evidence>
<feature type="domain" description="Chitin-binding type-2" evidence="10">
    <location>
        <begin position="886"/>
        <end position="940"/>
    </location>
</feature>
<dbReference type="EnsemblMetazoa" id="XM_044460766.1">
    <property type="protein sequence ID" value="XP_044316701.1"/>
    <property type="gene ID" value="LOC108037356"/>
</dbReference>
<feature type="compositionally biased region" description="Low complexity" evidence="8">
    <location>
        <begin position="961"/>
        <end position="970"/>
    </location>
</feature>
<evidence type="ECO:0000256" key="4">
    <source>
        <dbReference type="ARBA" id="ARBA00022801"/>
    </source>
</evidence>
<evidence type="ECO:0000313" key="12">
    <source>
        <dbReference type="EnsemblMetazoa" id="XP_044316700.1"/>
    </source>
</evidence>
<evidence type="ECO:0000256" key="6">
    <source>
        <dbReference type="ARBA" id="ARBA00023295"/>
    </source>
</evidence>
<dbReference type="Proteomes" id="UP001652680">
    <property type="component" value="Unassembled WGS sequence"/>
</dbReference>
<evidence type="ECO:0000259" key="10">
    <source>
        <dbReference type="PROSITE" id="PS50940"/>
    </source>
</evidence>
<reference evidence="13" key="1">
    <citation type="journal article" date="2021" name="Elife">
        <title>Highly contiguous assemblies of 101 drosophilid genomes.</title>
        <authorList>
            <person name="Kim B.Y."/>
            <person name="Wang J.R."/>
            <person name="Miller D.E."/>
            <person name="Barmina O."/>
            <person name="Delaney E."/>
            <person name="Thompson A."/>
            <person name="Comeault A.A."/>
            <person name="Peede D."/>
            <person name="D'Agostino E.R."/>
            <person name="Pelaez J."/>
            <person name="Aguilar J.M."/>
            <person name="Haji D."/>
            <person name="Matsunaga T."/>
            <person name="Armstrong E.E."/>
            <person name="Zych M."/>
            <person name="Ogawa Y."/>
            <person name="Stamenkovic-Radak M."/>
            <person name="Jelic M."/>
            <person name="Veselinovic M.S."/>
            <person name="Tanaskovic M."/>
            <person name="Eric P."/>
            <person name="Gao J.J."/>
            <person name="Katoh T.K."/>
            <person name="Toda M.J."/>
            <person name="Watabe H."/>
            <person name="Watada M."/>
            <person name="Davis J.S."/>
            <person name="Moyle L.C."/>
            <person name="Manoli G."/>
            <person name="Bertolini E."/>
            <person name="Kostal V."/>
            <person name="Hawley R.S."/>
            <person name="Takahashi A."/>
            <person name="Jones C.D."/>
            <person name="Price D.K."/>
            <person name="Whiteman N."/>
            <person name="Kopp A."/>
            <person name="Matute D.R."/>
            <person name="Petrov D.A."/>
        </authorList>
    </citation>
    <scope>NUCLEOTIDE SEQUENCE [LARGE SCALE GENOMIC DNA]</scope>
</reference>
<keyword evidence="4 7" id="KW-0378">Hydrolase</keyword>
<dbReference type="SUPFAM" id="SSF51445">
    <property type="entry name" value="(Trans)glycosidases"/>
    <property type="match status" value="4"/>
</dbReference>
<protein>
    <recommendedName>
        <fullName evidence="14">Chitinase 3</fullName>
    </recommendedName>
</protein>
<feature type="chain" id="PRO_5045028361" description="Chitinase 3" evidence="9">
    <location>
        <begin position="24"/>
        <end position="2373"/>
    </location>
</feature>
<dbReference type="SMART" id="SM00636">
    <property type="entry name" value="Glyco_18"/>
    <property type="match status" value="4"/>
</dbReference>
<feature type="domain" description="GH18" evidence="11">
    <location>
        <begin position="992"/>
        <end position="1361"/>
    </location>
</feature>
<comment type="similarity">
    <text evidence="1">Belongs to the glycosyl hydrolase 18 family. Chitinase class II subfamily.</text>
</comment>
<dbReference type="Gene3D" id="3.10.50.10">
    <property type="match status" value="4"/>
</dbReference>
<feature type="compositionally biased region" description="Low complexity" evidence="8">
    <location>
        <begin position="1957"/>
        <end position="1977"/>
    </location>
</feature>
<evidence type="ECO:0000256" key="1">
    <source>
        <dbReference type="ARBA" id="ARBA00009121"/>
    </source>
</evidence>
<dbReference type="InterPro" id="IPR017853">
    <property type="entry name" value="GH"/>
</dbReference>
<feature type="domain" description="Chitin-binding type-2" evidence="10">
    <location>
        <begin position="1889"/>
        <end position="1941"/>
    </location>
</feature>
<dbReference type="InterPro" id="IPR029070">
    <property type="entry name" value="Chitinase_insertion_sf"/>
</dbReference>
<sequence length="2373" mass="266403">MRVNARCSLYVLLATLAALAVEAHIRVETQEVHLDSNYTPMFVRSAVESMPLNDDDGHLIRFSARPEFGDAFLPLRSAVESVPTLNQKNVAMLTESFGLRSFVRDSVESAPSDEENVENMDFITNFESYVKKIDAEPRLVTLTPLEQPNFSIVSDKYAAFITPEKSDDFHPKPYRAGSPHQQLFKTVSVEQQSYGALGQEGLESPQSAYGALAEIKRKHINIATKVLCYMSNWAFYRKGEGNFVPEQIDPKLCSVIIYSFASLDPDHLTIREFDPWVDLDNQYYRRVTSLGVPVLIALGGWTDSNGSKYSRLASDDIKRRVFASNAASFLQRHGFSGLHLDWNYPKCWQSDCSKGPVSDRPNLTKLLRELRTEFQRVNPKFQVGVAISGYKEIITEAYELPALSDIVDYLTVMTYDYHGAWERQTGHVSPLYGSSSDKYPQYNTDYTMKLLLKMGAQKEKLILSIPFYGQSFTLEKSPLKLTGTGIPATGPGEAGELTKQPGMLAFYEICQRVRESKWWTGQDPSRRSGPFAMLKDQWVGYEDQASVEAKARYAAKNNFAGVAAWTVDLDDFQNRCCSESYPLLKAINRGLGRLNSEPPTRTNCERPPSVVTPVPPKMTTISSDSSAGLEPNHDHTTYRPSLNTSTTATLSTTKRPKPLTTSNTINAISTLSWWSSTTRRPSGPTSTTTRPTYTTIPVPAVIYPVVQAINCESGKFYADLKNCNAYYHCIIPGELRQQFCPGGLHWNNEAKGCDWPSSAQCIVNREQESSTVRPKPVTVSKKPKKTTTTSKPIMNPTKPAAHHQVTSHRPQFSPNPSATCNEGEYYTHRNCGKYYICVNGALVPSECGGELHWDAIHKICDWPENVQCVTSKKYLKIIQASRANEEDPCKGEERVPYPNNCSKYLFCLWNRLQAGDCPPELHYNEAIGNCDWPEAAKCIQNAGNGSGGAESSAKPKPPALAKPAPTTQKPSTTPRPIYGTEKPLLKPLDGHYKIVCYFTNWAWYRKGLGRFTPDDINTDLCTHVVYGFAVLDYSELILRTHDSWADIDNNFYTRVSSLKSKGIKVSLALGGWNDSQGDKYSRLVRSPSARERFVRHALEFIEKYGFEGLDLDWEYPVCWQTECNKGFAEEKEGFTAWVRELSQAFRPRGLLLSTAVSPSKKIIDAGYDVPLLSRLFDWIAVMTYDFHGQWDKKTGHVAPLYYHPDDDFEYFNANFSLNYWIEKGAPSRKIVMGMPLYGQSFTLENASNNGLYAKAPGPGQAGEFTRAAGFLAYYEICERVNHQGWEVVQDEFGRMGPYARKGTQWVSYDDPAMIRKKSQLVRSLDLGGGMVWALDLDDFRNRCGNGVYPLLREIHDVLKDPPSFVQAAPVLAPVGLESVEEQSVSEEAGTSSVASVPGVESEESVDGAEGVAEAVSIQPIEVEAEDSNEGESLEGLEENEVEQNVDFEEEDFEMESNDPIPSNSLSMKFKVICYFTNWAWYRQGEGKFLPEDIDADLCTHIVYGFAVLNREKLTIQPHDSWADLDNKFYERVVAHRKKGAKVTVAIGGWNDSAGDKYARLVRSAEARARFIRHVLEFIEKYNFDGLDLDWEYPVCWQVDCKKGTVDEKNGFTALVRELSQSFRPKGLILSAAVSPNKKVIDAGYDVPELSRYFDWISVMAYDYHGQWDKQTGHVAPMYDHPEGTANFNANFSINYWISKGAERQKLVMGMPMYGQSFSLAAPSEHQLNAPTYGGGEAGEATRARGFLAYYEICSYIRQRSWNVVRDARGRMGPFAYLGDQWVSFDDAPMIRHKSEYIKAMGLAGAMIWALDLDDFKNDCGCESYPLLKTINRVLRGFGGPHPKCLLEKSEKTMIASGKPSIKPTVNAHPFLGPTTQEEYIKNHTQMVSAFECDGKNYLPHEQDCNKYYICQHGMKIEQRCPVGLQWNKNFCDWPNNVKCSVRSDQTTQPPAIHRPKPTSTTPSPLTNKPLSLPNKNPISRPKPSTAPQLGSSEEFKVVCYFTNWAWYRPGQGKYVPEDIDANLCTHIVYGFAVLDSNSLTIKTHDSWADIDNRFYERVVKYKEKGLRVTVAIGGWNDSLGSKYARLVLDPQARQQFIKSVLAFVEKYGFEGLDLDWEYPVCWQVDCTKGAPAEKQGFAALVKELSQAFKPKSLLLSAAVSPSKLVIDAGYDVPKLSQYFDWIAVMTYDFHGHWDKQTGHVAPLYQVEGDANPHFNGNFSILYWLDQGAPAGKILMGMPMYGQSFSLANQKQWSLNDKSVGPGQAGTYTRAGGFLAYYEVCEKVGNGGWSVVRDKEGRIGPYAYSGNQWISYDDVSDIRRKAQFIRSLRLGGGMVWALDLDDFRGRCGCGKHPLLRTINQELRGIPGQRTNDCT</sequence>
<feature type="domain" description="GH18" evidence="11">
    <location>
        <begin position="1469"/>
        <end position="1837"/>
    </location>
</feature>
<dbReference type="InterPro" id="IPR050314">
    <property type="entry name" value="Glycosyl_Hydrlase_18"/>
</dbReference>
<evidence type="ECO:0000256" key="7">
    <source>
        <dbReference type="RuleBase" id="RU000489"/>
    </source>
</evidence>
<evidence type="ECO:0000256" key="3">
    <source>
        <dbReference type="ARBA" id="ARBA00022729"/>
    </source>
</evidence>
<dbReference type="Gene3D" id="3.20.20.80">
    <property type="entry name" value="Glycosidases"/>
    <property type="match status" value="4"/>
</dbReference>
<keyword evidence="13" id="KW-1185">Reference proteome</keyword>
<accession>A0ABM5JCZ8</accession>
<dbReference type="InterPro" id="IPR001223">
    <property type="entry name" value="Glyco_hydro18_cat"/>
</dbReference>
<feature type="region of interest" description="Disordered" evidence="8">
    <location>
        <begin position="1942"/>
        <end position="1989"/>
    </location>
</feature>
<dbReference type="Pfam" id="PF01607">
    <property type="entry name" value="CBM_14"/>
    <property type="match status" value="4"/>
</dbReference>
<evidence type="ECO:0000256" key="9">
    <source>
        <dbReference type="SAM" id="SignalP"/>
    </source>
</evidence>
<dbReference type="SUPFAM" id="SSF57625">
    <property type="entry name" value="Invertebrate chitin-binding proteins"/>
    <property type="match status" value="4"/>
</dbReference>
<dbReference type="Gene3D" id="2.170.140.10">
    <property type="entry name" value="Chitin binding domain"/>
    <property type="match status" value="4"/>
</dbReference>
<keyword evidence="2" id="KW-0147">Chitin-binding</keyword>
<dbReference type="EnsemblMetazoa" id="XM_044460767.1">
    <property type="protein sequence ID" value="XP_044316702.1"/>
    <property type="gene ID" value="LOC108037356"/>
</dbReference>
<feature type="compositionally biased region" description="Low complexity" evidence="8">
    <location>
        <begin position="641"/>
        <end position="653"/>
    </location>
</feature>
<dbReference type="CDD" id="cd02872">
    <property type="entry name" value="GH18_chitolectin_chitotriosidase"/>
    <property type="match status" value="4"/>
</dbReference>
<keyword evidence="3 9" id="KW-0732">Signal</keyword>
<evidence type="ECO:0000259" key="11">
    <source>
        <dbReference type="PROSITE" id="PS51910"/>
    </source>
</evidence>
<feature type="domain" description="Chitin-binding type-2" evidence="10">
    <location>
        <begin position="817"/>
        <end position="870"/>
    </location>
</feature>
<dbReference type="RefSeq" id="XP_044316700.1">
    <property type="nucleotide sequence ID" value="XM_044460765.1"/>
</dbReference>
<dbReference type="SMART" id="SM00494">
    <property type="entry name" value="ChtBD2"/>
    <property type="match status" value="4"/>
</dbReference>
<evidence type="ECO:0008006" key="14">
    <source>
        <dbReference type="Google" id="ProtNLM"/>
    </source>
</evidence>
<dbReference type="InterPro" id="IPR011583">
    <property type="entry name" value="Chitinase_II/V-like_cat"/>
</dbReference>
<dbReference type="PANTHER" id="PTHR11177:SF359">
    <property type="entry name" value="CHITINASE 10-RELATED"/>
    <property type="match status" value="1"/>
</dbReference>
<organism evidence="12 13">
    <name type="scientific">Drosophila rhopaloa</name>
    <name type="common">Fruit fly</name>
    <dbReference type="NCBI Taxonomy" id="1041015"/>
    <lineage>
        <taxon>Eukaryota</taxon>
        <taxon>Metazoa</taxon>
        <taxon>Ecdysozoa</taxon>
        <taxon>Arthropoda</taxon>
        <taxon>Hexapoda</taxon>
        <taxon>Insecta</taxon>
        <taxon>Pterygota</taxon>
        <taxon>Neoptera</taxon>
        <taxon>Endopterygota</taxon>
        <taxon>Diptera</taxon>
        <taxon>Brachycera</taxon>
        <taxon>Muscomorpha</taxon>
        <taxon>Ephydroidea</taxon>
        <taxon>Drosophilidae</taxon>
        <taxon>Drosophila</taxon>
        <taxon>Sophophora</taxon>
    </lineage>
</organism>
<proteinExistence type="inferred from homology"/>
<feature type="region of interest" description="Disordered" evidence="8">
    <location>
        <begin position="772"/>
        <end position="815"/>
    </location>
</feature>
<dbReference type="GeneID" id="108037356"/>
<evidence type="ECO:0000256" key="8">
    <source>
        <dbReference type="SAM" id="MobiDB-lite"/>
    </source>
</evidence>
<feature type="signal peptide" evidence="9">
    <location>
        <begin position="1"/>
        <end position="23"/>
    </location>
</feature>
<dbReference type="RefSeq" id="XP_044316701.1">
    <property type="nucleotide sequence ID" value="XM_044460766.1"/>
</dbReference>
<feature type="domain" description="GH18" evidence="11">
    <location>
        <begin position="1995"/>
        <end position="2364"/>
    </location>
</feature>
<feature type="region of interest" description="Disordered" evidence="8">
    <location>
        <begin position="594"/>
        <end position="661"/>
    </location>
</feature>
<evidence type="ECO:0000256" key="5">
    <source>
        <dbReference type="ARBA" id="ARBA00023157"/>
    </source>
</evidence>
<dbReference type="PROSITE" id="PS50940">
    <property type="entry name" value="CHIT_BIND_II"/>
    <property type="match status" value="4"/>
</dbReference>
<dbReference type="SUPFAM" id="SSF54556">
    <property type="entry name" value="Chitinase insertion domain"/>
    <property type="match status" value="4"/>
</dbReference>
<reference evidence="12" key="2">
    <citation type="submission" date="2025-05" db="UniProtKB">
        <authorList>
            <consortium name="EnsemblMetazoa"/>
        </authorList>
    </citation>
    <scope>IDENTIFICATION</scope>
</reference>
<dbReference type="PANTHER" id="PTHR11177">
    <property type="entry name" value="CHITINASE"/>
    <property type="match status" value="1"/>
</dbReference>
<keyword evidence="5" id="KW-1015">Disulfide bond</keyword>
<dbReference type="InterPro" id="IPR036508">
    <property type="entry name" value="Chitin-bd_dom_sf"/>
</dbReference>
<feature type="domain" description="GH18" evidence="11">
    <location>
        <begin position="224"/>
        <end position="594"/>
    </location>
</feature>
<dbReference type="InterPro" id="IPR002557">
    <property type="entry name" value="Chitin-bd_dom"/>
</dbReference>
<dbReference type="InterPro" id="IPR001579">
    <property type="entry name" value="Glyco_hydro_18_chit_AS"/>
</dbReference>
<dbReference type="PROSITE" id="PS01095">
    <property type="entry name" value="GH18_1"/>
    <property type="match status" value="1"/>
</dbReference>
<feature type="compositionally biased region" description="Acidic residues" evidence="8">
    <location>
        <begin position="1422"/>
        <end position="1441"/>
    </location>
</feature>
<feature type="compositionally biased region" description="Low complexity" evidence="8">
    <location>
        <begin position="772"/>
        <end position="792"/>
    </location>
</feature>
<dbReference type="Pfam" id="PF00704">
    <property type="entry name" value="Glyco_hydro_18"/>
    <property type="match status" value="4"/>
</dbReference>
<feature type="region of interest" description="Disordered" evidence="8">
    <location>
        <begin position="946"/>
        <end position="980"/>
    </location>
</feature>
<evidence type="ECO:0000256" key="2">
    <source>
        <dbReference type="ARBA" id="ARBA00022669"/>
    </source>
</evidence>
<feature type="region of interest" description="Disordered" evidence="8">
    <location>
        <begin position="1381"/>
        <end position="1441"/>
    </location>
</feature>
<keyword evidence="6 7" id="KW-0326">Glycosidase</keyword>
<name>A0ABM5JCZ8_DRORH</name>
<feature type="domain" description="Chitin-binding type-2" evidence="10">
    <location>
        <begin position="708"/>
        <end position="763"/>
    </location>
</feature>